<dbReference type="Pfam" id="PF00226">
    <property type="entry name" value="DnaJ"/>
    <property type="match status" value="1"/>
</dbReference>
<gene>
    <name evidence="3" type="ORF">PPAR00522_LOCUS4549</name>
</gene>
<dbReference type="PANTHER" id="PTHR24074">
    <property type="entry name" value="CO-CHAPERONE PROTEIN DJLA"/>
    <property type="match status" value="1"/>
</dbReference>
<accession>A0A7S0UP85</accession>
<dbReference type="AlphaFoldDB" id="A0A7S0UP85"/>
<dbReference type="PROSITE" id="PS50076">
    <property type="entry name" value="DNAJ_2"/>
    <property type="match status" value="1"/>
</dbReference>
<evidence type="ECO:0000256" key="1">
    <source>
        <dbReference type="SAM" id="Phobius"/>
    </source>
</evidence>
<dbReference type="Gene3D" id="1.10.287.110">
    <property type="entry name" value="DnaJ domain"/>
    <property type="match status" value="1"/>
</dbReference>
<dbReference type="EMBL" id="HBFM01007273">
    <property type="protein sequence ID" value="CAD8768153.1"/>
    <property type="molecule type" value="Transcribed_RNA"/>
</dbReference>
<dbReference type="InterPro" id="IPR018253">
    <property type="entry name" value="DnaJ_domain_CS"/>
</dbReference>
<proteinExistence type="predicted"/>
<dbReference type="CDD" id="cd06257">
    <property type="entry name" value="DnaJ"/>
    <property type="match status" value="1"/>
</dbReference>
<keyword evidence="1" id="KW-1133">Transmembrane helix</keyword>
<dbReference type="InterPro" id="IPR001623">
    <property type="entry name" value="DnaJ_domain"/>
</dbReference>
<feature type="transmembrane region" description="Helical" evidence="1">
    <location>
        <begin position="153"/>
        <end position="174"/>
    </location>
</feature>
<sequence>MGHYATLGLDRSSATPETIKKAFRKLALQYHPDRLVGKNDGEKAQALAKFKAISEAYEVLSDDGKKSAYDSYRGGGSYYGGYGTHRSSSSSSSSSSSAHGFGGGGTGESEWYNNGSNRSRWSYGSKYGSEYGGSSNSFHASFRRFTGVRLVDVLSATALLSVMAGGVLTLEYLFGKRDDGRHFGDILTVRSSRYDKKHDDIVAEAYKNSLARNLEINRKAVEKMKVDNLKA</sequence>
<name>A0A7S0UP85_9CHLO</name>
<feature type="domain" description="J" evidence="2">
    <location>
        <begin position="2"/>
        <end position="73"/>
    </location>
</feature>
<keyword evidence="1" id="KW-0812">Transmembrane</keyword>
<dbReference type="SMART" id="SM00271">
    <property type="entry name" value="DnaJ"/>
    <property type="match status" value="1"/>
</dbReference>
<dbReference type="SUPFAM" id="SSF46565">
    <property type="entry name" value="Chaperone J-domain"/>
    <property type="match status" value="1"/>
</dbReference>
<protein>
    <recommendedName>
        <fullName evidence="2">J domain-containing protein</fullName>
    </recommendedName>
</protein>
<dbReference type="InterPro" id="IPR036869">
    <property type="entry name" value="J_dom_sf"/>
</dbReference>
<keyword evidence="1" id="KW-0472">Membrane</keyword>
<evidence type="ECO:0000313" key="3">
    <source>
        <dbReference type="EMBL" id="CAD8768153.1"/>
    </source>
</evidence>
<reference evidence="3" key="1">
    <citation type="submission" date="2021-01" db="EMBL/GenBank/DDBJ databases">
        <authorList>
            <person name="Corre E."/>
            <person name="Pelletier E."/>
            <person name="Niang G."/>
            <person name="Scheremetjew M."/>
            <person name="Finn R."/>
            <person name="Kale V."/>
            <person name="Holt S."/>
            <person name="Cochrane G."/>
            <person name="Meng A."/>
            <person name="Brown T."/>
            <person name="Cohen L."/>
        </authorList>
    </citation>
    <scope>NUCLEOTIDE SEQUENCE</scope>
    <source>
        <strain evidence="3">SAG 63-3</strain>
    </source>
</reference>
<evidence type="ECO:0000259" key="2">
    <source>
        <dbReference type="PROSITE" id="PS50076"/>
    </source>
</evidence>
<dbReference type="PROSITE" id="PS00636">
    <property type="entry name" value="DNAJ_1"/>
    <property type="match status" value="1"/>
</dbReference>
<organism evidence="3">
    <name type="scientific">Polytomella parva</name>
    <dbReference type="NCBI Taxonomy" id="51329"/>
    <lineage>
        <taxon>Eukaryota</taxon>
        <taxon>Viridiplantae</taxon>
        <taxon>Chlorophyta</taxon>
        <taxon>core chlorophytes</taxon>
        <taxon>Chlorophyceae</taxon>
        <taxon>CS clade</taxon>
        <taxon>Chlamydomonadales</taxon>
        <taxon>Chlamydomonadaceae</taxon>
        <taxon>Polytomella</taxon>
    </lineage>
</organism>
<dbReference type="PRINTS" id="PR00625">
    <property type="entry name" value="JDOMAIN"/>
</dbReference>
<dbReference type="InterPro" id="IPR050817">
    <property type="entry name" value="DjlA_DnaK_co-chaperone"/>
</dbReference>